<dbReference type="EC" id="4.2.1.17" evidence="2"/>
<dbReference type="InterPro" id="IPR001753">
    <property type="entry name" value="Enoyl-CoA_hydra/iso"/>
</dbReference>
<comment type="similarity">
    <text evidence="1">Belongs to the enoyl-CoA hydratase/isomerase family.</text>
</comment>
<dbReference type="PROSITE" id="PS00166">
    <property type="entry name" value="ENOYL_COA_HYDRATASE"/>
    <property type="match status" value="1"/>
</dbReference>
<dbReference type="RefSeq" id="WP_354700747.1">
    <property type="nucleotide sequence ID" value="NZ_CP114014.1"/>
</dbReference>
<name>A0AAU7ARB2_9ACTN</name>
<dbReference type="GO" id="GO:0004300">
    <property type="term" value="F:enoyl-CoA hydratase activity"/>
    <property type="evidence" value="ECO:0007669"/>
    <property type="project" value="UniProtKB-EC"/>
</dbReference>
<dbReference type="PANTHER" id="PTHR43459">
    <property type="entry name" value="ENOYL-COA HYDRATASE"/>
    <property type="match status" value="1"/>
</dbReference>
<reference evidence="2" key="1">
    <citation type="submission" date="2022-12" db="EMBL/GenBank/DDBJ databases">
        <title>Paraconexibacter alkalitolerans sp. nov. and Baekduia alba sp. nov., isolated from soil and emended description of the genera Paraconexibacter (Chun et al., 2020) and Baekduia (An et al., 2020).</title>
        <authorList>
            <person name="Vieira S."/>
            <person name="Huber K.J."/>
            <person name="Geppert A."/>
            <person name="Wolf J."/>
            <person name="Neumann-Schaal M."/>
            <person name="Muesken M."/>
            <person name="Overmann J."/>
        </authorList>
    </citation>
    <scope>NUCLEOTIDE SEQUENCE</scope>
    <source>
        <strain evidence="2">AEG42_29</strain>
    </source>
</reference>
<dbReference type="InterPro" id="IPR029045">
    <property type="entry name" value="ClpP/crotonase-like_dom_sf"/>
</dbReference>
<accession>A0AAU7ARB2</accession>
<dbReference type="CDD" id="cd06558">
    <property type="entry name" value="crotonase-like"/>
    <property type="match status" value="1"/>
</dbReference>
<dbReference type="InterPro" id="IPR018376">
    <property type="entry name" value="Enoyl-CoA_hyd/isom_CS"/>
</dbReference>
<organism evidence="2">
    <name type="scientific">Paraconexibacter sp. AEG42_29</name>
    <dbReference type="NCBI Taxonomy" id="2997339"/>
    <lineage>
        <taxon>Bacteria</taxon>
        <taxon>Bacillati</taxon>
        <taxon>Actinomycetota</taxon>
        <taxon>Thermoleophilia</taxon>
        <taxon>Solirubrobacterales</taxon>
        <taxon>Paraconexibacteraceae</taxon>
        <taxon>Paraconexibacter</taxon>
    </lineage>
</organism>
<keyword evidence="2" id="KW-0456">Lyase</keyword>
<dbReference type="AlphaFoldDB" id="A0AAU7ARB2"/>
<dbReference type="PANTHER" id="PTHR43459:SF1">
    <property type="entry name" value="EG:BACN32G11.4 PROTEIN"/>
    <property type="match status" value="1"/>
</dbReference>
<dbReference type="Gene3D" id="3.90.226.10">
    <property type="entry name" value="2-enoyl-CoA Hydratase, Chain A, domain 1"/>
    <property type="match status" value="1"/>
</dbReference>
<gene>
    <name evidence="2" type="ORF">DSM112329_01034</name>
</gene>
<dbReference type="Pfam" id="PF00378">
    <property type="entry name" value="ECH_1"/>
    <property type="match status" value="1"/>
</dbReference>
<dbReference type="SUPFAM" id="SSF52096">
    <property type="entry name" value="ClpP/crotonase"/>
    <property type="match status" value="1"/>
</dbReference>
<proteinExistence type="inferred from homology"/>
<evidence type="ECO:0000313" key="2">
    <source>
        <dbReference type="EMBL" id="XAY04204.1"/>
    </source>
</evidence>
<dbReference type="KEGG" id="parq:DSM112329_01034"/>
<dbReference type="EMBL" id="CP114014">
    <property type="protein sequence ID" value="XAY04204.1"/>
    <property type="molecule type" value="Genomic_DNA"/>
</dbReference>
<protein>
    <submittedName>
        <fullName evidence="2">Enoyl-CoA hydratase echA14</fullName>
        <ecNumber evidence="2">4.2.1.17</ecNumber>
    </submittedName>
</protein>
<evidence type="ECO:0000256" key="1">
    <source>
        <dbReference type="RuleBase" id="RU003707"/>
    </source>
</evidence>
<sequence length="260" mass="27049">MSAGYADVRVEQEGGVARLILDAPERRNALTVAMARSMVDACDDLDRDPTVGAVVVCGEGAYFCAGGDRPTLAAAGEDPADPEQYDGMGDIYRAFARVGELRMPTIAAIRGGAVGAGMNLAMATDVRIVARDAKLASGFIPIGLHPGGGHGVLLGRTGAREAAAALMLFGEAVDGERFAQLGLAWAAVDTADVEAKALELAARPGADPDLARRTAASMRMELGPPAMTWNAALQLERPEQMWSMRRKAQAAAGQPSSQDA</sequence>